<sequence>MTAPTRRSTLAARGVALRLLRQARHGRLRVIEADGTVHRFGTDPEPGSGLAPLEAELRLHDAEVWPSLLRGSLGLGESYGDGRWSSPDLVALVSLGARNMPAFDRLRERLAPLLVPAQRVRHGARNTIARSRRQIRAHYDLSNDFFGLFLDPTMLYSCALFDRPGATLEEAQVAKLDQLCRKLDLAPGVRLLEIGTGWGALAIHAAREYGAHVTTTTISERQHELAAQRIAEAGLQDRIDLRLEDYRDLQGRYDRIVSVEMIEAVGWRDLPTFFRRCDELLAPDGLLALQAITIDDRAYEAEKRGRSFINTLIFPGGCLPSQAEMARCTKQVTSLRTVGVEDLSPHYAETLRRWRAAFHDAHDAVRGLGYDERFVRLWDLYLAYCQAGFAERRIQLVQQVYAGPARREERSPLGESVAPLERAPA</sequence>
<dbReference type="GO" id="GO:0008168">
    <property type="term" value="F:methyltransferase activity"/>
    <property type="evidence" value="ECO:0007669"/>
    <property type="project" value="UniProtKB-KW"/>
</dbReference>
<dbReference type="PANTHER" id="PTHR43667">
    <property type="entry name" value="CYCLOPROPANE-FATTY-ACYL-PHOSPHOLIPID SYNTHASE"/>
    <property type="match status" value="1"/>
</dbReference>
<evidence type="ECO:0000256" key="1">
    <source>
        <dbReference type="ARBA" id="ARBA00010815"/>
    </source>
</evidence>
<dbReference type="SUPFAM" id="SSF53335">
    <property type="entry name" value="S-adenosyl-L-methionine-dependent methyltransferases"/>
    <property type="match status" value="1"/>
</dbReference>
<reference evidence="6 7" key="1">
    <citation type="submission" date="2023-11" db="EMBL/GenBank/DDBJ databases">
        <authorList>
            <person name="Xu M."/>
            <person name="Jiang T."/>
        </authorList>
    </citation>
    <scope>NUCLEOTIDE SEQUENCE [LARGE SCALE GENOMIC DNA]</scope>
    <source>
        <strain evidence="6 7">SD</strain>
    </source>
</reference>
<dbReference type="Gene3D" id="3.40.50.150">
    <property type="entry name" value="Vaccinia Virus protein VP39"/>
    <property type="match status" value="1"/>
</dbReference>
<dbReference type="PIRSF" id="PIRSF003085">
    <property type="entry name" value="CMAS"/>
    <property type="match status" value="1"/>
</dbReference>
<keyword evidence="7" id="KW-1185">Reference proteome</keyword>
<dbReference type="Pfam" id="PF02353">
    <property type="entry name" value="CMAS"/>
    <property type="match status" value="1"/>
</dbReference>
<comment type="similarity">
    <text evidence="1">Belongs to the CFA/CMAS family.</text>
</comment>
<dbReference type="PANTHER" id="PTHR43667:SF2">
    <property type="entry name" value="FATTY ACID C-METHYL TRANSFERASE"/>
    <property type="match status" value="1"/>
</dbReference>
<evidence type="ECO:0000256" key="4">
    <source>
        <dbReference type="ARBA" id="ARBA00022691"/>
    </source>
</evidence>
<proteinExistence type="inferred from homology"/>
<evidence type="ECO:0000313" key="6">
    <source>
        <dbReference type="EMBL" id="MDX8150860.1"/>
    </source>
</evidence>
<comment type="caution">
    <text evidence="6">The sequence shown here is derived from an EMBL/GenBank/DDBJ whole genome shotgun (WGS) entry which is preliminary data.</text>
</comment>
<dbReference type="InterPro" id="IPR029063">
    <property type="entry name" value="SAM-dependent_MTases_sf"/>
</dbReference>
<dbReference type="InterPro" id="IPR050723">
    <property type="entry name" value="CFA/CMAS"/>
</dbReference>
<dbReference type="GO" id="GO:0032259">
    <property type="term" value="P:methylation"/>
    <property type="evidence" value="ECO:0007669"/>
    <property type="project" value="UniProtKB-KW"/>
</dbReference>
<protein>
    <submittedName>
        <fullName evidence="6">Cyclopropane-fatty-acyl-phospholipid synthase family protein</fullName>
        <ecNumber evidence="6">2.1.1.-</ecNumber>
    </submittedName>
</protein>
<dbReference type="CDD" id="cd02440">
    <property type="entry name" value="AdoMet_MTases"/>
    <property type="match status" value="1"/>
</dbReference>
<name>A0ABU4VJ66_9ACTN</name>
<evidence type="ECO:0000256" key="5">
    <source>
        <dbReference type="ARBA" id="ARBA00023098"/>
    </source>
</evidence>
<dbReference type="EMBL" id="JAXAVX010000001">
    <property type="protein sequence ID" value="MDX8150860.1"/>
    <property type="molecule type" value="Genomic_DNA"/>
</dbReference>
<dbReference type="InterPro" id="IPR003333">
    <property type="entry name" value="CMAS"/>
</dbReference>
<keyword evidence="4" id="KW-0949">S-adenosyl-L-methionine</keyword>
<organism evidence="6 7">
    <name type="scientific">Patulibacter brassicae</name>
    <dbReference type="NCBI Taxonomy" id="1705717"/>
    <lineage>
        <taxon>Bacteria</taxon>
        <taxon>Bacillati</taxon>
        <taxon>Actinomycetota</taxon>
        <taxon>Thermoleophilia</taxon>
        <taxon>Solirubrobacterales</taxon>
        <taxon>Patulibacteraceae</taxon>
        <taxon>Patulibacter</taxon>
    </lineage>
</organism>
<dbReference type="Proteomes" id="UP001277761">
    <property type="component" value="Unassembled WGS sequence"/>
</dbReference>
<evidence type="ECO:0000256" key="2">
    <source>
        <dbReference type="ARBA" id="ARBA00022603"/>
    </source>
</evidence>
<keyword evidence="5" id="KW-0443">Lipid metabolism</keyword>
<accession>A0ABU4VJ66</accession>
<keyword evidence="3 6" id="KW-0808">Transferase</keyword>
<keyword evidence="2 6" id="KW-0489">Methyltransferase</keyword>
<dbReference type="RefSeq" id="WP_319953002.1">
    <property type="nucleotide sequence ID" value="NZ_JAXAVX010000001.1"/>
</dbReference>
<evidence type="ECO:0000313" key="7">
    <source>
        <dbReference type="Proteomes" id="UP001277761"/>
    </source>
</evidence>
<gene>
    <name evidence="6" type="ORF">SK069_04570</name>
</gene>
<evidence type="ECO:0000256" key="3">
    <source>
        <dbReference type="ARBA" id="ARBA00022679"/>
    </source>
</evidence>
<dbReference type="EC" id="2.1.1.-" evidence="6"/>